<evidence type="ECO:0000313" key="2">
    <source>
        <dbReference type="Proteomes" id="UP001529510"/>
    </source>
</evidence>
<proteinExistence type="predicted"/>
<accession>A0ABD0PLL0</accession>
<name>A0ABD0PLL0_CIRMR</name>
<feature type="non-terminal residue" evidence="1">
    <location>
        <position position="59"/>
    </location>
</feature>
<evidence type="ECO:0000313" key="1">
    <source>
        <dbReference type="EMBL" id="KAL0174929.1"/>
    </source>
</evidence>
<dbReference type="Proteomes" id="UP001529510">
    <property type="component" value="Unassembled WGS sequence"/>
</dbReference>
<keyword evidence="2" id="KW-1185">Reference proteome</keyword>
<protein>
    <submittedName>
        <fullName evidence="1">Uncharacterized protein</fullName>
    </submittedName>
</protein>
<organism evidence="1 2">
    <name type="scientific">Cirrhinus mrigala</name>
    <name type="common">Mrigala</name>
    <dbReference type="NCBI Taxonomy" id="683832"/>
    <lineage>
        <taxon>Eukaryota</taxon>
        <taxon>Metazoa</taxon>
        <taxon>Chordata</taxon>
        <taxon>Craniata</taxon>
        <taxon>Vertebrata</taxon>
        <taxon>Euteleostomi</taxon>
        <taxon>Actinopterygii</taxon>
        <taxon>Neopterygii</taxon>
        <taxon>Teleostei</taxon>
        <taxon>Ostariophysi</taxon>
        <taxon>Cypriniformes</taxon>
        <taxon>Cyprinidae</taxon>
        <taxon>Labeoninae</taxon>
        <taxon>Labeonini</taxon>
        <taxon>Cirrhinus</taxon>
    </lineage>
</organism>
<gene>
    <name evidence="1" type="ORF">M9458_030897</name>
</gene>
<dbReference type="EMBL" id="JAMKFB020000015">
    <property type="protein sequence ID" value="KAL0174929.1"/>
    <property type="molecule type" value="Genomic_DNA"/>
</dbReference>
<comment type="caution">
    <text evidence="1">The sequence shown here is derived from an EMBL/GenBank/DDBJ whole genome shotgun (WGS) entry which is preliminary data.</text>
</comment>
<dbReference type="AlphaFoldDB" id="A0ABD0PLL0"/>
<reference evidence="1 2" key="1">
    <citation type="submission" date="2024-05" db="EMBL/GenBank/DDBJ databases">
        <title>Genome sequencing and assembly of Indian major carp, Cirrhinus mrigala (Hamilton, 1822).</title>
        <authorList>
            <person name="Mohindra V."/>
            <person name="Chowdhury L.M."/>
            <person name="Lal K."/>
            <person name="Jena J.K."/>
        </authorList>
    </citation>
    <scope>NUCLEOTIDE SEQUENCE [LARGE SCALE GENOMIC DNA]</scope>
    <source>
        <strain evidence="1">CM1030</strain>
        <tissue evidence="1">Blood</tissue>
    </source>
</reference>
<sequence length="59" mass="6722">MSTLSNDMITVTKVEEEEGRKVTTFNLNVTWKDDNRTLSCRPGKSEDSCQIRNITLSVE</sequence>